<dbReference type="Proteomes" id="UP001139369">
    <property type="component" value="Unassembled WGS sequence"/>
</dbReference>
<accession>A0A9X1VN54</accession>
<reference evidence="1" key="1">
    <citation type="submission" date="2022-02" db="EMBL/GenBank/DDBJ databases">
        <title>Polaribacter sp. MSW13, isolated from seawater.</title>
        <authorList>
            <person name="Kristyanto S."/>
            <person name="Jung J."/>
            <person name="Jeon C.O."/>
        </authorList>
    </citation>
    <scope>NUCLEOTIDE SEQUENCE</scope>
    <source>
        <strain evidence="1">MSW13</strain>
    </source>
</reference>
<protein>
    <submittedName>
        <fullName evidence="1">Uncharacterized protein</fullName>
    </submittedName>
</protein>
<keyword evidence="2" id="KW-1185">Reference proteome</keyword>
<dbReference type="RefSeq" id="WP_242178720.1">
    <property type="nucleotide sequence ID" value="NZ_JAKQYM010000007.1"/>
</dbReference>
<evidence type="ECO:0000313" key="1">
    <source>
        <dbReference type="EMBL" id="MCI2229594.1"/>
    </source>
</evidence>
<evidence type="ECO:0000313" key="2">
    <source>
        <dbReference type="Proteomes" id="UP001139369"/>
    </source>
</evidence>
<organism evidence="1 2">
    <name type="scientific">Polaribacter marinus</name>
    <dbReference type="NCBI Taxonomy" id="2916838"/>
    <lineage>
        <taxon>Bacteria</taxon>
        <taxon>Pseudomonadati</taxon>
        <taxon>Bacteroidota</taxon>
        <taxon>Flavobacteriia</taxon>
        <taxon>Flavobacteriales</taxon>
        <taxon>Flavobacteriaceae</taxon>
    </lineage>
</organism>
<name>A0A9X1VN54_9FLAO</name>
<proteinExistence type="predicted"/>
<dbReference type="AlphaFoldDB" id="A0A9X1VN54"/>
<gene>
    <name evidence="1" type="ORF">MC378_10480</name>
</gene>
<sequence>MKAQITTAEKIHKEFPSGEPCYVTRVTPIYEQRLKDRVYTILTYESQKEPYNSLELDENGEVVLENDEPKVIVKYRTILGRQIHATTFKMTIDEINGLSSMIESQIPDGLTAWNKERFEAAVALQYKTKNDPDLENGFMDYQDWELDTE</sequence>
<comment type="caution">
    <text evidence="1">The sequence shown here is derived from an EMBL/GenBank/DDBJ whole genome shotgun (WGS) entry which is preliminary data.</text>
</comment>
<dbReference type="EMBL" id="JAKQYM010000007">
    <property type="protein sequence ID" value="MCI2229594.1"/>
    <property type="molecule type" value="Genomic_DNA"/>
</dbReference>